<accession>A0A090E1Q0</accession>
<dbReference type="EMBL" id="CCMZ01000028">
    <property type="protein sequence ID" value="CDX21015.1"/>
    <property type="molecule type" value="Genomic_DNA"/>
</dbReference>
<name>A0A090E1Q0_MESPL</name>
<sequence>MQDDGFDATDSMQSGVLDDTTLAALPAFSVKRSRVHVIFLTQRSYWWPATSLQRANSLRNRFVKRSHATR</sequence>
<proteinExistence type="predicted"/>
<dbReference type="AlphaFoldDB" id="A0A090E1Q0"/>
<evidence type="ECO:0000313" key="2">
    <source>
        <dbReference type="Proteomes" id="UP000045285"/>
    </source>
</evidence>
<reference evidence="2" key="1">
    <citation type="submission" date="2014-08" db="EMBL/GenBank/DDBJ databases">
        <authorList>
            <person name="Moulin L."/>
        </authorList>
    </citation>
    <scope>NUCLEOTIDE SEQUENCE [LARGE SCALE GENOMIC DNA]</scope>
</reference>
<organism evidence="1 2">
    <name type="scientific">Mesorhizobium plurifarium</name>
    <dbReference type="NCBI Taxonomy" id="69974"/>
    <lineage>
        <taxon>Bacteria</taxon>
        <taxon>Pseudomonadati</taxon>
        <taxon>Pseudomonadota</taxon>
        <taxon>Alphaproteobacteria</taxon>
        <taxon>Hyphomicrobiales</taxon>
        <taxon>Phyllobacteriaceae</taxon>
        <taxon>Mesorhizobium</taxon>
    </lineage>
</organism>
<protein>
    <submittedName>
        <fullName evidence="1">Uncharacterized protein</fullName>
    </submittedName>
</protein>
<gene>
    <name evidence="1" type="ORF">MPL3356_340139</name>
</gene>
<evidence type="ECO:0000313" key="1">
    <source>
        <dbReference type="EMBL" id="CDX21015.1"/>
    </source>
</evidence>
<keyword evidence="2" id="KW-1185">Reference proteome</keyword>
<dbReference type="Proteomes" id="UP000045285">
    <property type="component" value="Unassembled WGS sequence"/>
</dbReference>